<dbReference type="RefSeq" id="WP_204158710.1">
    <property type="nucleotide sequence ID" value="NZ_JACSOD020000426.1"/>
</dbReference>
<gene>
    <name evidence="1" type="ORF">H9X54_003710</name>
</gene>
<organism evidence="1 2">
    <name type="scientific">Flavobacterium macrobrachii</name>
    <dbReference type="NCBI Taxonomy" id="591204"/>
    <lineage>
        <taxon>Bacteria</taxon>
        <taxon>Pseudomonadati</taxon>
        <taxon>Bacteroidota</taxon>
        <taxon>Flavobacteriia</taxon>
        <taxon>Flavobacteriales</taxon>
        <taxon>Flavobacteriaceae</taxon>
        <taxon>Flavobacterium</taxon>
    </lineage>
</organism>
<dbReference type="Proteomes" id="UP000759529">
    <property type="component" value="Unassembled WGS sequence"/>
</dbReference>
<accession>A0ABS2CTW9</accession>
<sequence length="93" mass="11313">MHYGLLYKEFDNETPKYVEDDYYILNFLQEKIKVETQDFSKIASFMNSKKAMQKLIKWLVKEKVITPEGTINRDKLDTFYEKYNENIVNRTMR</sequence>
<evidence type="ECO:0000313" key="2">
    <source>
        <dbReference type="Proteomes" id="UP000759529"/>
    </source>
</evidence>
<name>A0ABS2CTW9_9FLAO</name>
<protein>
    <submittedName>
        <fullName evidence="1">Uncharacterized protein</fullName>
    </submittedName>
</protein>
<keyword evidence="2" id="KW-1185">Reference proteome</keyword>
<reference evidence="1 2" key="1">
    <citation type="submission" date="2021-02" db="EMBL/GenBank/DDBJ databases">
        <authorList>
            <person name="Jung H.S."/>
            <person name="Chun B.H."/>
            <person name="Jeon C.O."/>
        </authorList>
    </citation>
    <scope>NUCLEOTIDE SEQUENCE [LARGE SCALE GENOMIC DNA]</scope>
    <source>
        <strain evidence="1 2">LMG 25203</strain>
    </source>
</reference>
<comment type="caution">
    <text evidence="1">The sequence shown here is derived from an EMBL/GenBank/DDBJ whole genome shotgun (WGS) entry which is preliminary data.</text>
</comment>
<evidence type="ECO:0000313" key="1">
    <source>
        <dbReference type="EMBL" id="MBM6498408.1"/>
    </source>
</evidence>
<proteinExistence type="predicted"/>
<dbReference type="EMBL" id="JACSOD020000426">
    <property type="protein sequence ID" value="MBM6498408.1"/>
    <property type="molecule type" value="Genomic_DNA"/>
</dbReference>